<comment type="caution">
    <text evidence="2">The sequence shown here is derived from an EMBL/GenBank/DDBJ whole genome shotgun (WGS) entry which is preliminary data.</text>
</comment>
<name>A0ABU6K579_9RHOO</name>
<dbReference type="EC" id="1.-.-.-" evidence="2"/>
<evidence type="ECO:0000256" key="1">
    <source>
        <dbReference type="ARBA" id="ARBA00006484"/>
    </source>
</evidence>
<keyword evidence="3" id="KW-1185">Reference proteome</keyword>
<sequence length="262" mass="27364">MAPFIFPDLKDKRVLITGSTMGIGLATAQAFAQQGAKVGINGRKAPEQVDTLLADMQAAGGEAAFFAGDLSHSAGCAQLVADFVAHFGGIDVLINNAGGLVGRKPLESIDDAFFDAVADLNMRSMLMTTQAALPHLRESAKQSGQTASVISVGSIAGYTGGGPGASLYGAAKAWVHNVQKNWVDFHTKDGIRFNIVSPGTVDTAFHADKNEEVRQRISSGIPMGRFGLAAEMAPAFLFFASHACSGYVTGQILDVNGGQFMP</sequence>
<evidence type="ECO:0000313" key="2">
    <source>
        <dbReference type="EMBL" id="MEC5387069.1"/>
    </source>
</evidence>
<dbReference type="EMBL" id="JAYXHS010000003">
    <property type="protein sequence ID" value="MEC5387069.1"/>
    <property type="molecule type" value="Genomic_DNA"/>
</dbReference>
<dbReference type="SUPFAM" id="SSF51735">
    <property type="entry name" value="NAD(P)-binding Rossmann-fold domains"/>
    <property type="match status" value="1"/>
</dbReference>
<dbReference type="GO" id="GO:0016491">
    <property type="term" value="F:oxidoreductase activity"/>
    <property type="evidence" value="ECO:0007669"/>
    <property type="project" value="UniProtKB-KW"/>
</dbReference>
<dbReference type="PANTHER" id="PTHR42760">
    <property type="entry name" value="SHORT-CHAIN DEHYDROGENASES/REDUCTASES FAMILY MEMBER"/>
    <property type="match status" value="1"/>
</dbReference>
<dbReference type="InterPro" id="IPR002347">
    <property type="entry name" value="SDR_fam"/>
</dbReference>
<dbReference type="PANTHER" id="PTHR42760:SF40">
    <property type="entry name" value="3-OXOACYL-[ACYL-CARRIER-PROTEIN] REDUCTASE, CHLOROPLASTIC"/>
    <property type="match status" value="1"/>
</dbReference>
<accession>A0ABU6K579</accession>
<reference evidence="2 3" key="1">
    <citation type="submission" date="2024-01" db="EMBL/GenBank/DDBJ databases">
        <title>Uliginosibacterium soil sp. nov.</title>
        <authorList>
            <person name="Lv Y."/>
        </authorList>
    </citation>
    <scope>NUCLEOTIDE SEQUENCE [LARGE SCALE GENOMIC DNA]</scope>
    <source>
        <strain evidence="2 3">H3</strain>
    </source>
</reference>
<dbReference type="Proteomes" id="UP001331561">
    <property type="component" value="Unassembled WGS sequence"/>
</dbReference>
<proteinExistence type="inferred from homology"/>
<organism evidence="2 3">
    <name type="scientific">Uliginosibacterium silvisoli</name>
    <dbReference type="NCBI Taxonomy" id="3114758"/>
    <lineage>
        <taxon>Bacteria</taxon>
        <taxon>Pseudomonadati</taxon>
        <taxon>Pseudomonadota</taxon>
        <taxon>Betaproteobacteria</taxon>
        <taxon>Rhodocyclales</taxon>
        <taxon>Zoogloeaceae</taxon>
        <taxon>Uliginosibacterium</taxon>
    </lineage>
</organism>
<keyword evidence="2" id="KW-0560">Oxidoreductase</keyword>
<gene>
    <name evidence="2" type="ORF">VVD49_15175</name>
</gene>
<dbReference type="PRINTS" id="PR00081">
    <property type="entry name" value="GDHRDH"/>
</dbReference>
<dbReference type="Gene3D" id="3.40.50.720">
    <property type="entry name" value="NAD(P)-binding Rossmann-like Domain"/>
    <property type="match status" value="1"/>
</dbReference>
<protein>
    <submittedName>
        <fullName evidence="2">SDR family oxidoreductase</fullName>
        <ecNumber evidence="2">1.-.-.-</ecNumber>
    </submittedName>
</protein>
<dbReference type="RefSeq" id="WP_327600050.1">
    <property type="nucleotide sequence ID" value="NZ_JAYXHS010000003.1"/>
</dbReference>
<dbReference type="Pfam" id="PF13561">
    <property type="entry name" value="adh_short_C2"/>
    <property type="match status" value="1"/>
</dbReference>
<evidence type="ECO:0000313" key="3">
    <source>
        <dbReference type="Proteomes" id="UP001331561"/>
    </source>
</evidence>
<comment type="similarity">
    <text evidence="1">Belongs to the short-chain dehydrogenases/reductases (SDR) family.</text>
</comment>
<dbReference type="CDD" id="cd05233">
    <property type="entry name" value="SDR_c"/>
    <property type="match status" value="1"/>
</dbReference>
<dbReference type="InterPro" id="IPR036291">
    <property type="entry name" value="NAD(P)-bd_dom_sf"/>
</dbReference>